<dbReference type="RefSeq" id="WP_349229776.1">
    <property type="nucleotide sequence ID" value="NZ_JBBMFJ010000022.1"/>
</dbReference>
<gene>
    <name evidence="2" type="ORF">WMO41_10895</name>
</gene>
<evidence type="ECO:0000313" key="3">
    <source>
        <dbReference type="Proteomes" id="UP001437460"/>
    </source>
</evidence>
<accession>A0ABV1HMV9</accession>
<organism evidence="2 3">
    <name type="scientific">Ventrimonas faecis</name>
    <dbReference type="NCBI Taxonomy" id="3133170"/>
    <lineage>
        <taxon>Bacteria</taxon>
        <taxon>Bacillati</taxon>
        <taxon>Bacillota</taxon>
        <taxon>Clostridia</taxon>
        <taxon>Lachnospirales</taxon>
        <taxon>Lachnospiraceae</taxon>
        <taxon>Ventrimonas</taxon>
    </lineage>
</organism>
<keyword evidence="1" id="KW-1133">Transmembrane helix</keyword>
<protein>
    <submittedName>
        <fullName evidence="2">YhdT family protein</fullName>
    </submittedName>
</protein>
<feature type="transmembrane region" description="Helical" evidence="1">
    <location>
        <begin position="64"/>
        <end position="92"/>
    </location>
</feature>
<dbReference type="Pfam" id="PF06196">
    <property type="entry name" value="DUF997"/>
    <property type="match status" value="1"/>
</dbReference>
<feature type="transmembrane region" description="Helical" evidence="1">
    <location>
        <begin position="31"/>
        <end position="52"/>
    </location>
</feature>
<keyword evidence="3" id="KW-1185">Reference proteome</keyword>
<comment type="caution">
    <text evidence="2">The sequence shown here is derived from an EMBL/GenBank/DDBJ whole genome shotgun (WGS) entry which is preliminary data.</text>
</comment>
<sequence>MEKREIDPKSRDYEFSEIEPDERFVQTAKEFWVTIGTFCVFTVLMILNLYMVNGPDPQHYTYVFGFPLWIFCQICLLIGMVVAVILITTFVYRDMDITEHGTVKPREKK</sequence>
<dbReference type="Proteomes" id="UP001437460">
    <property type="component" value="Unassembled WGS sequence"/>
</dbReference>
<reference evidence="2 3" key="1">
    <citation type="submission" date="2024-03" db="EMBL/GenBank/DDBJ databases">
        <title>Human intestinal bacterial collection.</title>
        <authorList>
            <person name="Pauvert C."/>
            <person name="Hitch T.C.A."/>
            <person name="Clavel T."/>
        </authorList>
    </citation>
    <scope>NUCLEOTIDE SEQUENCE [LARGE SCALE GENOMIC DNA]</scope>
    <source>
        <strain evidence="2 3">CLA-AP-H27</strain>
    </source>
</reference>
<name>A0ABV1HMV9_9FIRM</name>
<keyword evidence="1" id="KW-0472">Membrane</keyword>
<evidence type="ECO:0000256" key="1">
    <source>
        <dbReference type="SAM" id="Phobius"/>
    </source>
</evidence>
<dbReference type="EMBL" id="JBBMFJ010000022">
    <property type="protein sequence ID" value="MEQ2563661.1"/>
    <property type="molecule type" value="Genomic_DNA"/>
</dbReference>
<keyword evidence="1" id="KW-0812">Transmembrane</keyword>
<evidence type="ECO:0000313" key="2">
    <source>
        <dbReference type="EMBL" id="MEQ2563661.1"/>
    </source>
</evidence>
<proteinExistence type="predicted"/>
<dbReference type="InterPro" id="IPR010398">
    <property type="entry name" value="DUF997"/>
</dbReference>